<dbReference type="SMART" id="SM00421">
    <property type="entry name" value="HTH_LUXR"/>
    <property type="match status" value="1"/>
</dbReference>
<reference evidence="5" key="1">
    <citation type="submission" date="2021-01" db="EMBL/GenBank/DDBJ databases">
        <title>Whole genome shotgun sequence of Virgisporangium aliadipatigenens NBRC 105644.</title>
        <authorList>
            <person name="Komaki H."/>
            <person name="Tamura T."/>
        </authorList>
    </citation>
    <scope>NUCLEOTIDE SEQUENCE</scope>
    <source>
        <strain evidence="5">NBRC 105644</strain>
    </source>
</reference>
<dbReference type="Pfam" id="PF00196">
    <property type="entry name" value="GerE"/>
    <property type="match status" value="1"/>
</dbReference>
<dbReference type="GO" id="GO:0006355">
    <property type="term" value="P:regulation of DNA-templated transcription"/>
    <property type="evidence" value="ECO:0007669"/>
    <property type="project" value="InterPro"/>
</dbReference>
<keyword evidence="2" id="KW-0238">DNA-binding</keyword>
<keyword evidence="1" id="KW-0805">Transcription regulation</keyword>
<organism evidence="5 6">
    <name type="scientific">Virgisporangium aliadipatigenens</name>
    <dbReference type="NCBI Taxonomy" id="741659"/>
    <lineage>
        <taxon>Bacteria</taxon>
        <taxon>Bacillati</taxon>
        <taxon>Actinomycetota</taxon>
        <taxon>Actinomycetes</taxon>
        <taxon>Micromonosporales</taxon>
        <taxon>Micromonosporaceae</taxon>
        <taxon>Virgisporangium</taxon>
    </lineage>
</organism>
<dbReference type="PANTHER" id="PTHR43214">
    <property type="entry name" value="TWO-COMPONENT RESPONSE REGULATOR"/>
    <property type="match status" value="1"/>
</dbReference>
<dbReference type="Gene3D" id="3.30.450.40">
    <property type="match status" value="1"/>
</dbReference>
<dbReference type="PROSITE" id="PS50043">
    <property type="entry name" value="HTH_LUXR_2"/>
    <property type="match status" value="1"/>
</dbReference>
<evidence type="ECO:0000256" key="3">
    <source>
        <dbReference type="ARBA" id="ARBA00023163"/>
    </source>
</evidence>
<evidence type="ECO:0000313" key="5">
    <source>
        <dbReference type="EMBL" id="GIJ44372.1"/>
    </source>
</evidence>
<dbReference type="EMBL" id="BOPF01000003">
    <property type="protein sequence ID" value="GIJ44372.1"/>
    <property type="molecule type" value="Genomic_DNA"/>
</dbReference>
<dbReference type="RefSeq" id="WP_203897917.1">
    <property type="nucleotide sequence ID" value="NZ_BOPF01000003.1"/>
</dbReference>
<dbReference type="SUPFAM" id="SSF46894">
    <property type="entry name" value="C-terminal effector domain of the bipartite response regulators"/>
    <property type="match status" value="1"/>
</dbReference>
<name>A0A8J3YH78_9ACTN</name>
<dbReference type="InterPro" id="IPR029016">
    <property type="entry name" value="GAF-like_dom_sf"/>
</dbReference>
<feature type="domain" description="HTH luxR-type" evidence="4">
    <location>
        <begin position="275"/>
        <end position="340"/>
    </location>
</feature>
<dbReference type="InterPro" id="IPR016032">
    <property type="entry name" value="Sig_transdc_resp-reg_C-effctor"/>
</dbReference>
<dbReference type="InterPro" id="IPR039420">
    <property type="entry name" value="WalR-like"/>
</dbReference>
<evidence type="ECO:0000313" key="6">
    <source>
        <dbReference type="Proteomes" id="UP000619260"/>
    </source>
</evidence>
<dbReference type="PROSITE" id="PS00622">
    <property type="entry name" value="HTH_LUXR_1"/>
    <property type="match status" value="1"/>
</dbReference>
<evidence type="ECO:0000256" key="1">
    <source>
        <dbReference type="ARBA" id="ARBA00023015"/>
    </source>
</evidence>
<dbReference type="InterPro" id="IPR036388">
    <property type="entry name" value="WH-like_DNA-bd_sf"/>
</dbReference>
<sequence>MRSSSVEREAVRDVENLCRMDLDSAQLQRRIGARLSRRLNADAFCFGTMDPSTLLVTGHVTEGIPPEAATAAAHNEYLVDDVLKFAALARADVRAGVLSVAVGGNPRRSHRYRALMPLIDARDELRATFVVGGLCWGGMSLYRGGRRPTFSAADAALLQRLSATIGAALRTAAHRPATGAARGPADAGVLVLDHDLRLVTANPAAQRWIEELGSSGLPIAVLDVAARAQKSAAYGRVRDRSGRWISVQASPLTGDRPASIAVLIAPAPTAEVIEILQLAYALTRSERAVLEQVISGASSRTIAGRLFITTATVQDHLKAIFAKVGVRSRGELVARMLDGGFRTVAAG</sequence>
<gene>
    <name evidence="5" type="ORF">Val02_12580</name>
</gene>
<protein>
    <submittedName>
        <fullName evidence="5">Helix-turn-helix transcriptional regulator</fullName>
    </submittedName>
</protein>
<dbReference type="InterPro" id="IPR000792">
    <property type="entry name" value="Tscrpt_reg_LuxR_C"/>
</dbReference>
<evidence type="ECO:0000259" key="4">
    <source>
        <dbReference type="PROSITE" id="PS50043"/>
    </source>
</evidence>
<dbReference type="GO" id="GO:0003677">
    <property type="term" value="F:DNA binding"/>
    <property type="evidence" value="ECO:0007669"/>
    <property type="project" value="UniProtKB-KW"/>
</dbReference>
<keyword evidence="3" id="KW-0804">Transcription</keyword>
<dbReference type="CDD" id="cd06170">
    <property type="entry name" value="LuxR_C_like"/>
    <property type="match status" value="1"/>
</dbReference>
<comment type="caution">
    <text evidence="5">The sequence shown here is derived from an EMBL/GenBank/DDBJ whole genome shotgun (WGS) entry which is preliminary data.</text>
</comment>
<dbReference type="AlphaFoldDB" id="A0A8J3YH78"/>
<dbReference type="Proteomes" id="UP000619260">
    <property type="component" value="Unassembled WGS sequence"/>
</dbReference>
<proteinExistence type="predicted"/>
<dbReference type="Gene3D" id="1.10.10.10">
    <property type="entry name" value="Winged helix-like DNA-binding domain superfamily/Winged helix DNA-binding domain"/>
    <property type="match status" value="1"/>
</dbReference>
<evidence type="ECO:0000256" key="2">
    <source>
        <dbReference type="ARBA" id="ARBA00023125"/>
    </source>
</evidence>
<accession>A0A8J3YH78</accession>
<dbReference type="PRINTS" id="PR00038">
    <property type="entry name" value="HTHLUXR"/>
</dbReference>
<dbReference type="PANTHER" id="PTHR43214:SF43">
    <property type="entry name" value="TWO-COMPONENT RESPONSE REGULATOR"/>
    <property type="match status" value="1"/>
</dbReference>
<keyword evidence="6" id="KW-1185">Reference proteome</keyword>